<dbReference type="InterPro" id="IPR001173">
    <property type="entry name" value="Glyco_trans_2-like"/>
</dbReference>
<sequence length="504" mass="56201">MATDTGQTDGPRVSVIIPVHGVEAYIEDCIASVQAQDLASLEIITVNDVSPDDAQRVIDRLAADDPRIRPMVLTENVGQGFARNRALEVATGEYVWFIDGDDWMPDPGFLSRAVALADTTASDMVRGRKLYHAVERKPGQPLRLVADEAEQRFSETRAGIALADDPFILESWHFWLWLYRRSFLEDHGIRFALTQMEERPFVVEALLRADRISLLAVEATRYRQRAQSTMRRARTMEDNARLLQNLALVVDSFDKSGAVDRASPLRAHLNVAMTQFLEILFFREAFADVRTRSQSDRDAFWRQASAAFRRAAFTPADIVPGLAGQNDAALEAHAYHLAVAGLGADDPAVTTLAVDFGFPPEPGEVPDELARALADYAAHRPGAHATHRNASTVVNYGLFGWRLWCLAPMLALVVPHAQRAAFRAEPSTYAHRHWARGVALAFPTRDPARPFRFWMPVFARILAAQGLAGHVPRFRRDPVKFVRTLATPLERLAGRLLFPAGELR</sequence>
<dbReference type="EMBL" id="AAMT01000009">
    <property type="protein sequence ID" value="EAQ12264.1"/>
    <property type="molecule type" value="Genomic_DNA"/>
</dbReference>
<organism evidence="2 3">
    <name type="scientific">Maritimibacter alkaliphilus HTCC2654</name>
    <dbReference type="NCBI Taxonomy" id="314271"/>
    <lineage>
        <taxon>Bacteria</taxon>
        <taxon>Pseudomonadati</taxon>
        <taxon>Pseudomonadota</taxon>
        <taxon>Alphaproteobacteria</taxon>
        <taxon>Rhodobacterales</taxon>
        <taxon>Roseobacteraceae</taxon>
        <taxon>Maritimibacter</taxon>
    </lineage>
</organism>
<dbReference type="SUPFAM" id="SSF53448">
    <property type="entry name" value="Nucleotide-diphospho-sugar transferases"/>
    <property type="match status" value="1"/>
</dbReference>
<protein>
    <submittedName>
        <fullName evidence="2">Putative glycosyl transferase</fullName>
    </submittedName>
</protein>
<reference evidence="2 3" key="1">
    <citation type="journal article" date="2010" name="J. Bacteriol.">
        <title>Genome sequences of Pelagibaca bermudensis HTCC2601T and Maritimibacter alkaliphilus HTCC2654T, the type strains of two marine Roseobacter genera.</title>
        <authorList>
            <person name="Thrash J.C."/>
            <person name="Cho J.C."/>
            <person name="Ferriera S."/>
            <person name="Johnson J."/>
            <person name="Vergin K.L."/>
            <person name="Giovannoni S.J."/>
        </authorList>
    </citation>
    <scope>NUCLEOTIDE SEQUENCE [LARGE SCALE GENOMIC DNA]</scope>
    <source>
        <strain evidence="2 3">HTCC2654</strain>
    </source>
</reference>
<name>A3VHS3_9RHOB</name>
<dbReference type="CDD" id="cd00761">
    <property type="entry name" value="Glyco_tranf_GTA_type"/>
    <property type="match status" value="1"/>
</dbReference>
<dbReference type="Proteomes" id="UP000002931">
    <property type="component" value="Unassembled WGS sequence"/>
</dbReference>
<feature type="domain" description="Glycosyltransferase 2-like" evidence="1">
    <location>
        <begin position="14"/>
        <end position="185"/>
    </location>
</feature>
<keyword evidence="3" id="KW-1185">Reference proteome</keyword>
<dbReference type="HOGENOM" id="CLU_540575_0_0_5"/>
<gene>
    <name evidence="2" type="ORF">RB2654_08662</name>
</gene>
<keyword evidence="2" id="KW-0808">Transferase</keyword>
<comment type="caution">
    <text evidence="2">The sequence shown here is derived from an EMBL/GenBank/DDBJ whole genome shotgun (WGS) entry which is preliminary data.</text>
</comment>
<evidence type="ECO:0000313" key="3">
    <source>
        <dbReference type="Proteomes" id="UP000002931"/>
    </source>
</evidence>
<dbReference type="eggNOG" id="COG1216">
    <property type="taxonomic scope" value="Bacteria"/>
</dbReference>
<dbReference type="PANTHER" id="PTHR22916:SF3">
    <property type="entry name" value="UDP-GLCNAC:BETAGAL BETA-1,3-N-ACETYLGLUCOSAMINYLTRANSFERASE-LIKE PROTEIN 1"/>
    <property type="match status" value="1"/>
</dbReference>
<dbReference type="Pfam" id="PF00535">
    <property type="entry name" value="Glycos_transf_2"/>
    <property type="match status" value="1"/>
</dbReference>
<dbReference type="RefSeq" id="WP_008330582.1">
    <property type="nucleotide sequence ID" value="NZ_CH902578.1"/>
</dbReference>
<evidence type="ECO:0000313" key="2">
    <source>
        <dbReference type="EMBL" id="EAQ12264.1"/>
    </source>
</evidence>
<dbReference type="PANTHER" id="PTHR22916">
    <property type="entry name" value="GLYCOSYLTRANSFERASE"/>
    <property type="match status" value="1"/>
</dbReference>
<accession>A3VHS3</accession>
<dbReference type="OrthoDB" id="543755at2"/>
<dbReference type="AlphaFoldDB" id="A3VHS3"/>
<evidence type="ECO:0000259" key="1">
    <source>
        <dbReference type="Pfam" id="PF00535"/>
    </source>
</evidence>
<dbReference type="InterPro" id="IPR029044">
    <property type="entry name" value="Nucleotide-diphossugar_trans"/>
</dbReference>
<dbReference type="STRING" id="314271.RB2654_08662"/>
<proteinExistence type="predicted"/>
<dbReference type="GO" id="GO:0016758">
    <property type="term" value="F:hexosyltransferase activity"/>
    <property type="evidence" value="ECO:0007669"/>
    <property type="project" value="UniProtKB-ARBA"/>
</dbReference>
<dbReference type="Gene3D" id="3.90.550.10">
    <property type="entry name" value="Spore Coat Polysaccharide Biosynthesis Protein SpsA, Chain A"/>
    <property type="match status" value="1"/>
</dbReference>